<reference evidence="2 3" key="1">
    <citation type="submission" date="2024-01" db="EMBL/GenBank/DDBJ databases">
        <title>The genomes of 5 underutilized Papilionoideae crops provide insights into root nodulation and disease resistanc.</title>
        <authorList>
            <person name="Yuan L."/>
        </authorList>
    </citation>
    <scope>NUCLEOTIDE SEQUENCE [LARGE SCALE GENOMIC DNA]</scope>
    <source>
        <strain evidence="2">ZHUSHIDOU_FW_LH</strain>
        <tissue evidence="2">Leaf</tissue>
    </source>
</reference>
<feature type="compositionally biased region" description="Polar residues" evidence="1">
    <location>
        <begin position="73"/>
        <end position="87"/>
    </location>
</feature>
<dbReference type="EMBL" id="JAYWIO010000005">
    <property type="protein sequence ID" value="KAK7260119.1"/>
    <property type="molecule type" value="Genomic_DNA"/>
</dbReference>
<comment type="caution">
    <text evidence="2">The sequence shown here is derived from an EMBL/GenBank/DDBJ whole genome shotgun (WGS) entry which is preliminary data.</text>
</comment>
<evidence type="ECO:0000256" key="1">
    <source>
        <dbReference type="SAM" id="MobiDB-lite"/>
    </source>
</evidence>
<keyword evidence="3" id="KW-1185">Reference proteome</keyword>
<name>A0AAN9EN13_CROPI</name>
<dbReference type="AlphaFoldDB" id="A0AAN9EN13"/>
<evidence type="ECO:0000313" key="2">
    <source>
        <dbReference type="EMBL" id="KAK7260119.1"/>
    </source>
</evidence>
<gene>
    <name evidence="2" type="ORF">RIF29_25895</name>
</gene>
<proteinExistence type="predicted"/>
<feature type="region of interest" description="Disordered" evidence="1">
    <location>
        <begin position="157"/>
        <end position="210"/>
    </location>
</feature>
<sequence length="210" mass="23341">MNKKDASSENPGGEENNGASQPRLGMEMEIPEEAGGKATNQEDNPNYDKKDLENHFGPWMLVRRPNRRKEFARNNNGSNTATAPLTNGNIRKSSLAVTRSRFAALEKEAEERILEENVNTEARAKFTDEENVDEGRVDPKEAVDIVKQKVDIFKKHFSIEEPPDRGPIEDEAIHEEERASMETDASDATEKAPGKAVDCRVGSGSMTNNL</sequence>
<accession>A0AAN9EN13</accession>
<organism evidence="2 3">
    <name type="scientific">Crotalaria pallida</name>
    <name type="common">Smooth rattlebox</name>
    <name type="synonym">Crotalaria striata</name>
    <dbReference type="NCBI Taxonomy" id="3830"/>
    <lineage>
        <taxon>Eukaryota</taxon>
        <taxon>Viridiplantae</taxon>
        <taxon>Streptophyta</taxon>
        <taxon>Embryophyta</taxon>
        <taxon>Tracheophyta</taxon>
        <taxon>Spermatophyta</taxon>
        <taxon>Magnoliopsida</taxon>
        <taxon>eudicotyledons</taxon>
        <taxon>Gunneridae</taxon>
        <taxon>Pentapetalae</taxon>
        <taxon>rosids</taxon>
        <taxon>fabids</taxon>
        <taxon>Fabales</taxon>
        <taxon>Fabaceae</taxon>
        <taxon>Papilionoideae</taxon>
        <taxon>50 kb inversion clade</taxon>
        <taxon>genistoids sensu lato</taxon>
        <taxon>core genistoids</taxon>
        <taxon>Crotalarieae</taxon>
        <taxon>Crotalaria</taxon>
    </lineage>
</organism>
<evidence type="ECO:0000313" key="3">
    <source>
        <dbReference type="Proteomes" id="UP001372338"/>
    </source>
</evidence>
<dbReference type="Proteomes" id="UP001372338">
    <property type="component" value="Unassembled WGS sequence"/>
</dbReference>
<protein>
    <submittedName>
        <fullName evidence="2">Uncharacterized protein</fullName>
    </submittedName>
</protein>
<feature type="region of interest" description="Disordered" evidence="1">
    <location>
        <begin position="1"/>
        <end position="87"/>
    </location>
</feature>
<feature type="compositionally biased region" description="Basic and acidic residues" evidence="1">
    <location>
        <begin position="157"/>
        <end position="168"/>
    </location>
</feature>